<dbReference type="AlphaFoldDB" id="A0ABD4SP69"/>
<dbReference type="EMBL" id="JAJAXM010000004">
    <property type="protein sequence ID" value="MCG9024986.1"/>
    <property type="molecule type" value="Genomic_DNA"/>
</dbReference>
<accession>A0ABD4SP69</accession>
<dbReference type="RefSeq" id="WP_239878840.1">
    <property type="nucleotide sequence ID" value="NZ_JAJAXG010000061.1"/>
</dbReference>
<evidence type="ECO:0000313" key="3">
    <source>
        <dbReference type="EMBL" id="MCG9024986.1"/>
    </source>
</evidence>
<sequence>MTNSCELCAPSPFPVLFADTRLSVVLVTDTPDYPAFCRVIWRGHVREMTDLSAADRAYLMDWVFRTEAALRTVLAPDKINLASLGNVVPHLHWHVIPRFADDAHFPAPVWAARARDGVAHGRPDLAAALREALGTNPPAPQGLA</sequence>
<evidence type="ECO:0000256" key="1">
    <source>
        <dbReference type="PROSITE-ProRule" id="PRU00464"/>
    </source>
</evidence>
<dbReference type="PROSITE" id="PS51084">
    <property type="entry name" value="HIT_2"/>
    <property type="match status" value="1"/>
</dbReference>
<evidence type="ECO:0000259" key="2">
    <source>
        <dbReference type="PROSITE" id="PS51084"/>
    </source>
</evidence>
<evidence type="ECO:0000313" key="4">
    <source>
        <dbReference type="Proteomes" id="UP001200247"/>
    </source>
</evidence>
<comment type="caution">
    <text evidence="3">The sequence shown here is derived from an EMBL/GenBank/DDBJ whole genome shotgun (WGS) entry which is preliminary data.</text>
</comment>
<dbReference type="Pfam" id="PF01230">
    <property type="entry name" value="HIT"/>
    <property type="match status" value="1"/>
</dbReference>
<feature type="short sequence motif" description="Histidine triad motif" evidence="1">
    <location>
        <begin position="90"/>
        <end position="94"/>
    </location>
</feature>
<proteinExistence type="predicted"/>
<name>A0ABD4SP69_9NEIS</name>
<organism evidence="3 4">
    <name type="scientific">Laribacter hongkongensis</name>
    <dbReference type="NCBI Taxonomy" id="168471"/>
    <lineage>
        <taxon>Bacteria</taxon>
        <taxon>Pseudomonadati</taxon>
        <taxon>Pseudomonadota</taxon>
        <taxon>Betaproteobacteria</taxon>
        <taxon>Neisseriales</taxon>
        <taxon>Aquaspirillaceae</taxon>
        <taxon>Laribacter</taxon>
    </lineage>
</organism>
<feature type="domain" description="HIT" evidence="2">
    <location>
        <begin position="3"/>
        <end position="105"/>
    </location>
</feature>
<gene>
    <name evidence="3" type="ORF">LH440_03515</name>
</gene>
<reference evidence="3 4" key="1">
    <citation type="submission" date="2021-10" db="EMBL/GenBank/DDBJ databases">
        <title>Whole-genome sequencing analysis of Laribacter hongkongensis: virulence gene profiles, carbohydrate-active enzyme prediction, and antimicrobial resistance characterization.</title>
        <authorList>
            <person name="Yuan P."/>
            <person name="Zhan Y."/>
            <person name="Chen D."/>
        </authorList>
    </citation>
    <scope>NUCLEOTIDE SEQUENCE [LARGE SCALE GENOMIC DNA]</scope>
    <source>
        <strain evidence="3 4">W67</strain>
    </source>
</reference>
<protein>
    <submittedName>
        <fullName evidence="3">HIT family protein</fullName>
    </submittedName>
</protein>
<dbReference type="InterPro" id="IPR036265">
    <property type="entry name" value="HIT-like_sf"/>
</dbReference>
<dbReference type="InterPro" id="IPR011146">
    <property type="entry name" value="HIT-like"/>
</dbReference>
<dbReference type="Proteomes" id="UP001200247">
    <property type="component" value="Unassembled WGS sequence"/>
</dbReference>
<dbReference type="SUPFAM" id="SSF54197">
    <property type="entry name" value="HIT-like"/>
    <property type="match status" value="1"/>
</dbReference>
<dbReference type="Gene3D" id="3.30.428.10">
    <property type="entry name" value="HIT-like"/>
    <property type="match status" value="1"/>
</dbReference>